<dbReference type="Proteomes" id="UP001218218">
    <property type="component" value="Unassembled WGS sequence"/>
</dbReference>
<protein>
    <submittedName>
        <fullName evidence="1">Uncharacterized protein</fullName>
    </submittedName>
</protein>
<evidence type="ECO:0000313" key="2">
    <source>
        <dbReference type="Proteomes" id="UP001218218"/>
    </source>
</evidence>
<organism evidence="1 2">
    <name type="scientific">Mycena albidolilacea</name>
    <dbReference type="NCBI Taxonomy" id="1033008"/>
    <lineage>
        <taxon>Eukaryota</taxon>
        <taxon>Fungi</taxon>
        <taxon>Dikarya</taxon>
        <taxon>Basidiomycota</taxon>
        <taxon>Agaricomycotina</taxon>
        <taxon>Agaricomycetes</taxon>
        <taxon>Agaricomycetidae</taxon>
        <taxon>Agaricales</taxon>
        <taxon>Marasmiineae</taxon>
        <taxon>Mycenaceae</taxon>
        <taxon>Mycena</taxon>
    </lineage>
</organism>
<name>A0AAD6ZCR8_9AGAR</name>
<dbReference type="EMBL" id="JARIHO010000060">
    <property type="protein sequence ID" value="KAJ7315675.1"/>
    <property type="molecule type" value="Genomic_DNA"/>
</dbReference>
<evidence type="ECO:0000313" key="1">
    <source>
        <dbReference type="EMBL" id="KAJ7315675.1"/>
    </source>
</evidence>
<dbReference type="AlphaFoldDB" id="A0AAD6ZCR8"/>
<sequence length="301" mass="33241">MILLDISCSLSVLATSLTPPRSTQCGLQIIHDVSGSCTYFTFMFSFSFFFVLVSRLISSPTAALKPYFNFNFRAKLGLAPNQPALKLTLSLAPNDPHSASAEITPMFNPTPAQLLLRVQLHTKQLAARDSDQLDSNSNRRDSFGLDLGLRRVRLFEEGSSTGVEAVYRRSRRGKKSVGYYLGYMVSRVPIPVGREIRIVLSKSRRGDWINREKREGRGREGMEAAALCVAVGGVCGGVCGGGGEGLWRARVDRERRAACDDDEGEGRKGKDESGYRGREWEEWIARALTPCVARRDAKLGT</sequence>
<gene>
    <name evidence="1" type="ORF">DFH08DRAFT_820248</name>
</gene>
<keyword evidence="2" id="KW-1185">Reference proteome</keyword>
<comment type="caution">
    <text evidence="1">The sequence shown here is derived from an EMBL/GenBank/DDBJ whole genome shotgun (WGS) entry which is preliminary data.</text>
</comment>
<accession>A0AAD6ZCR8</accession>
<reference evidence="1" key="1">
    <citation type="submission" date="2023-03" db="EMBL/GenBank/DDBJ databases">
        <title>Massive genome expansion in bonnet fungi (Mycena s.s.) driven by repeated elements and novel gene families across ecological guilds.</title>
        <authorList>
            <consortium name="Lawrence Berkeley National Laboratory"/>
            <person name="Harder C.B."/>
            <person name="Miyauchi S."/>
            <person name="Viragh M."/>
            <person name="Kuo A."/>
            <person name="Thoen E."/>
            <person name="Andreopoulos B."/>
            <person name="Lu D."/>
            <person name="Skrede I."/>
            <person name="Drula E."/>
            <person name="Henrissat B."/>
            <person name="Morin E."/>
            <person name="Kohler A."/>
            <person name="Barry K."/>
            <person name="LaButti K."/>
            <person name="Morin E."/>
            <person name="Salamov A."/>
            <person name="Lipzen A."/>
            <person name="Mereny Z."/>
            <person name="Hegedus B."/>
            <person name="Baldrian P."/>
            <person name="Stursova M."/>
            <person name="Weitz H."/>
            <person name="Taylor A."/>
            <person name="Grigoriev I.V."/>
            <person name="Nagy L.G."/>
            <person name="Martin F."/>
            <person name="Kauserud H."/>
        </authorList>
    </citation>
    <scope>NUCLEOTIDE SEQUENCE</scope>
    <source>
        <strain evidence="1">CBHHK002</strain>
    </source>
</reference>
<proteinExistence type="predicted"/>